<dbReference type="OrthoDB" id="3564179at2"/>
<accession>A0A511DGI4</accession>
<sequence length="394" mass="42955">MDATPQQPRKDAAVAEARAIIELCIQGSEANDRDDLIRKLTTVRTALARHPGPATVRDAASECIRALESLKIDLRTRRTTLADPGRAARLRAELDRARNHFEDFQTRSREWPQLLGEGFSAMSSDAEFALRTRARQVIAEAEESIEANDPKKNGEAFDGWLRHRLAVEADDVYSLLLERSRRVAAQLGEQLDAPPPSIESVPVVAPDRLVGELQARQSSGGGNTPAGTRMLGILMPTYGGIMMAIVLSRFLGLNMPGWVIAVCAVVGAAGLGGAALSGERKRQLDRRRGDAKSTLRGMIDEYQLAMSKQIRDATRLLQGDLRKAATTVVNTRASEFTDQLDAAREAADTARNASADLSDISDDLESVAELQARARRLIDTPPEGRSERILKTVS</sequence>
<keyword evidence="1" id="KW-0472">Membrane</keyword>
<protein>
    <submittedName>
        <fullName evidence="2">Uncharacterized protein</fullName>
    </submittedName>
</protein>
<evidence type="ECO:0000256" key="1">
    <source>
        <dbReference type="SAM" id="Phobius"/>
    </source>
</evidence>
<feature type="transmembrane region" description="Helical" evidence="1">
    <location>
        <begin position="257"/>
        <end position="278"/>
    </location>
</feature>
<reference evidence="2 3" key="1">
    <citation type="submission" date="2019-07" db="EMBL/GenBank/DDBJ databases">
        <title>Whole genome shotgun sequence of Pseudonocardia sulfidoxydans NBRC 16205.</title>
        <authorList>
            <person name="Hosoyama A."/>
            <person name="Uohara A."/>
            <person name="Ohji S."/>
            <person name="Ichikawa N."/>
        </authorList>
    </citation>
    <scope>NUCLEOTIDE SEQUENCE [LARGE SCALE GENOMIC DNA]</scope>
    <source>
        <strain evidence="2 3">NBRC 16205</strain>
    </source>
</reference>
<organism evidence="2 3">
    <name type="scientific">Pseudonocardia sulfidoxydans NBRC 16205</name>
    <dbReference type="NCBI Taxonomy" id="1223511"/>
    <lineage>
        <taxon>Bacteria</taxon>
        <taxon>Bacillati</taxon>
        <taxon>Actinomycetota</taxon>
        <taxon>Actinomycetes</taxon>
        <taxon>Pseudonocardiales</taxon>
        <taxon>Pseudonocardiaceae</taxon>
        <taxon>Pseudonocardia</taxon>
    </lineage>
</organism>
<feature type="transmembrane region" description="Helical" evidence="1">
    <location>
        <begin position="231"/>
        <end position="251"/>
    </location>
</feature>
<dbReference type="EMBL" id="BJVJ01000025">
    <property type="protein sequence ID" value="GEL23900.1"/>
    <property type="molecule type" value="Genomic_DNA"/>
</dbReference>
<gene>
    <name evidence="2" type="ORF">PSU4_28540</name>
</gene>
<keyword evidence="1" id="KW-1133">Transmembrane helix</keyword>
<evidence type="ECO:0000313" key="3">
    <source>
        <dbReference type="Proteomes" id="UP000321685"/>
    </source>
</evidence>
<evidence type="ECO:0000313" key="2">
    <source>
        <dbReference type="EMBL" id="GEL23900.1"/>
    </source>
</evidence>
<keyword evidence="1" id="KW-0812">Transmembrane</keyword>
<dbReference type="AlphaFoldDB" id="A0A511DGI4"/>
<dbReference type="RefSeq" id="WP_147107862.1">
    <property type="nucleotide sequence ID" value="NZ_BJVJ01000025.1"/>
</dbReference>
<keyword evidence="3" id="KW-1185">Reference proteome</keyword>
<name>A0A511DGI4_9PSEU</name>
<dbReference type="Proteomes" id="UP000321685">
    <property type="component" value="Unassembled WGS sequence"/>
</dbReference>
<comment type="caution">
    <text evidence="2">The sequence shown here is derived from an EMBL/GenBank/DDBJ whole genome shotgun (WGS) entry which is preliminary data.</text>
</comment>
<proteinExistence type="predicted"/>